<dbReference type="InterPro" id="IPR028889">
    <property type="entry name" value="USP"/>
</dbReference>
<dbReference type="InterPro" id="IPR033809">
    <property type="entry name" value="USP39"/>
</dbReference>
<evidence type="ECO:0000313" key="14">
    <source>
        <dbReference type="Proteomes" id="UP001151582"/>
    </source>
</evidence>
<feature type="domain" description="USP" evidence="11">
    <location>
        <begin position="174"/>
        <end position="494"/>
    </location>
</feature>
<dbReference type="InterPro" id="IPR001394">
    <property type="entry name" value="Peptidase_C19_UCH"/>
</dbReference>
<dbReference type="PROSITE" id="PS50235">
    <property type="entry name" value="USP_3"/>
    <property type="match status" value="1"/>
</dbReference>
<dbReference type="GO" id="GO:0008270">
    <property type="term" value="F:zinc ion binding"/>
    <property type="evidence" value="ECO:0007669"/>
    <property type="project" value="UniProtKB-KW"/>
</dbReference>
<comment type="caution">
    <text evidence="13">The sequence shown here is derived from an EMBL/GenBank/DDBJ whole genome shotgun (WGS) entry which is preliminary data.</text>
</comment>
<evidence type="ECO:0000256" key="2">
    <source>
        <dbReference type="ARBA" id="ARBA00022664"/>
    </source>
</evidence>
<keyword evidence="3" id="KW-0479">Metal-binding</keyword>
<dbReference type="SUPFAM" id="SSF57850">
    <property type="entry name" value="RING/U-box"/>
    <property type="match status" value="1"/>
</dbReference>
<evidence type="ECO:0000256" key="10">
    <source>
        <dbReference type="SAM" id="MobiDB-lite"/>
    </source>
</evidence>
<evidence type="ECO:0000256" key="4">
    <source>
        <dbReference type="ARBA" id="ARBA00022728"/>
    </source>
</evidence>
<evidence type="ECO:0000313" key="13">
    <source>
        <dbReference type="EMBL" id="KAJ1976565.1"/>
    </source>
</evidence>
<dbReference type="CDD" id="cd02669">
    <property type="entry name" value="Peptidase_C19M"/>
    <property type="match status" value="1"/>
</dbReference>
<protein>
    <submittedName>
        <fullName evidence="13">U4 U6.U5 tri-snRNP-associated protein</fullName>
    </submittedName>
</protein>
<keyword evidence="4" id="KW-0747">Spliceosome</keyword>
<gene>
    <name evidence="13" type="primary">ubp10</name>
    <name evidence="13" type="ORF">H4R34_003933</name>
</gene>
<evidence type="ECO:0000256" key="5">
    <source>
        <dbReference type="ARBA" id="ARBA00022771"/>
    </source>
</evidence>
<dbReference type="SUPFAM" id="SSF54001">
    <property type="entry name" value="Cysteine proteinases"/>
    <property type="match status" value="1"/>
</dbReference>
<feature type="region of interest" description="Disordered" evidence="10">
    <location>
        <begin position="1"/>
        <end position="23"/>
    </location>
</feature>
<feature type="compositionally biased region" description="Basic residues" evidence="10">
    <location>
        <begin position="1"/>
        <end position="11"/>
    </location>
</feature>
<comment type="subcellular location">
    <subcellularLocation>
        <location evidence="1">Nucleus</location>
    </subcellularLocation>
</comment>
<sequence>MPPAPTKRRKTVPASDDEHPQSDVLTTHAPAMCSSPSALSTTTASSQPQVAYQYLYLDTIDRTKLDFDFDKVCSVSLAKENVYACLVCGRYFQGRGRSTYAYFHSINEGHHVFINLETHKVYVLPDGYEVVDASLNDIKHVVDPRFTANDIVQVDTMVKPSLDVHRKPYLPGYIGVNNIKANDYVNVVIQALAHVTPLYHYFLQTAPAVVPASPSLAVDLVQQFSLFVRKLWNPRAFKAQVAPHELLQAIGKASANKFKVDVQADAAEFLSWLLNTLHRGLGGTKKSNSSIIYQTFRGAIQVTTDPAPSATTGSAKDTNTDSTVATKPMPMLLLSLDLPPAPLFQDEQERNILPQVPLTELLAKFDGRTPVQTATGAWQRYQILSLPRYLIIVIKRFARSNFSLEKNPTVVSFPITDLNMGELTHMTDSAGQPVDCFYDLVANISHSGKPGTPQSSYHIHVRNPAKDEWYQIQDLLVDIVDPQRLFLSESYIQV</sequence>
<evidence type="ECO:0000256" key="3">
    <source>
        <dbReference type="ARBA" id="ARBA00022723"/>
    </source>
</evidence>
<feature type="domain" description="UBP-type" evidence="12">
    <location>
        <begin position="55"/>
        <end position="149"/>
    </location>
</feature>
<dbReference type="GO" id="GO:0005681">
    <property type="term" value="C:spliceosomal complex"/>
    <property type="evidence" value="ECO:0007669"/>
    <property type="project" value="UniProtKB-KW"/>
</dbReference>
<keyword evidence="14" id="KW-1185">Reference proteome</keyword>
<keyword evidence="6" id="KW-0862">Zinc</keyword>
<dbReference type="InterPro" id="IPR050185">
    <property type="entry name" value="Ub_carboxyl-term_hydrolase"/>
</dbReference>
<evidence type="ECO:0000259" key="12">
    <source>
        <dbReference type="PROSITE" id="PS50271"/>
    </source>
</evidence>
<accession>A0A9W8B5X8</accession>
<dbReference type="Pfam" id="PF00443">
    <property type="entry name" value="UCH"/>
    <property type="match status" value="1"/>
</dbReference>
<dbReference type="EMBL" id="JANBQB010000419">
    <property type="protein sequence ID" value="KAJ1976565.1"/>
    <property type="molecule type" value="Genomic_DNA"/>
</dbReference>
<dbReference type="AlphaFoldDB" id="A0A9W8B5X8"/>
<dbReference type="GO" id="GO:0000245">
    <property type="term" value="P:spliceosomal complex assembly"/>
    <property type="evidence" value="ECO:0007669"/>
    <property type="project" value="InterPro"/>
</dbReference>
<evidence type="ECO:0000256" key="7">
    <source>
        <dbReference type="ARBA" id="ARBA00023187"/>
    </source>
</evidence>
<keyword evidence="7" id="KW-0508">mRNA splicing</keyword>
<name>A0A9W8B5X8_9FUNG</name>
<keyword evidence="5 9" id="KW-0863">Zinc-finger</keyword>
<dbReference type="PANTHER" id="PTHR21646">
    <property type="entry name" value="UBIQUITIN CARBOXYL-TERMINAL HYDROLASE"/>
    <property type="match status" value="1"/>
</dbReference>
<dbReference type="PROSITE" id="PS50271">
    <property type="entry name" value="ZF_UBP"/>
    <property type="match status" value="1"/>
</dbReference>
<dbReference type="Pfam" id="PF02148">
    <property type="entry name" value="zf-UBP"/>
    <property type="match status" value="1"/>
</dbReference>
<organism evidence="13 14">
    <name type="scientific">Dimargaris verticillata</name>
    <dbReference type="NCBI Taxonomy" id="2761393"/>
    <lineage>
        <taxon>Eukaryota</taxon>
        <taxon>Fungi</taxon>
        <taxon>Fungi incertae sedis</taxon>
        <taxon>Zoopagomycota</taxon>
        <taxon>Kickxellomycotina</taxon>
        <taxon>Dimargaritomycetes</taxon>
        <taxon>Dimargaritales</taxon>
        <taxon>Dimargaritaceae</taxon>
        <taxon>Dimargaris</taxon>
    </lineage>
</organism>
<evidence type="ECO:0000256" key="6">
    <source>
        <dbReference type="ARBA" id="ARBA00022833"/>
    </source>
</evidence>
<evidence type="ECO:0000256" key="1">
    <source>
        <dbReference type="ARBA" id="ARBA00004123"/>
    </source>
</evidence>
<dbReference type="InterPro" id="IPR001607">
    <property type="entry name" value="Znf_UBP"/>
</dbReference>
<dbReference type="GO" id="GO:0016579">
    <property type="term" value="P:protein deubiquitination"/>
    <property type="evidence" value="ECO:0007669"/>
    <property type="project" value="InterPro"/>
</dbReference>
<dbReference type="Gene3D" id="3.90.70.10">
    <property type="entry name" value="Cysteine proteinases"/>
    <property type="match status" value="1"/>
</dbReference>
<reference evidence="13" key="1">
    <citation type="submission" date="2022-07" db="EMBL/GenBank/DDBJ databases">
        <title>Phylogenomic reconstructions and comparative analyses of Kickxellomycotina fungi.</title>
        <authorList>
            <person name="Reynolds N.K."/>
            <person name="Stajich J.E."/>
            <person name="Barry K."/>
            <person name="Grigoriev I.V."/>
            <person name="Crous P."/>
            <person name="Smith M.E."/>
        </authorList>
    </citation>
    <scope>NUCLEOTIDE SEQUENCE</scope>
    <source>
        <strain evidence="13">RSA 567</strain>
    </source>
</reference>
<evidence type="ECO:0000259" key="11">
    <source>
        <dbReference type="PROSITE" id="PS50235"/>
    </source>
</evidence>
<keyword evidence="8" id="KW-0539">Nucleus</keyword>
<dbReference type="Proteomes" id="UP001151582">
    <property type="component" value="Unassembled WGS sequence"/>
</dbReference>
<dbReference type="SMART" id="SM00290">
    <property type="entry name" value="ZnF_UBP"/>
    <property type="match status" value="1"/>
</dbReference>
<evidence type="ECO:0000256" key="9">
    <source>
        <dbReference type="PROSITE-ProRule" id="PRU00502"/>
    </source>
</evidence>
<dbReference type="InterPro" id="IPR038765">
    <property type="entry name" value="Papain-like_cys_pep_sf"/>
</dbReference>
<dbReference type="OrthoDB" id="10263353at2759"/>
<dbReference type="PANTHER" id="PTHR21646:SF16">
    <property type="entry name" value="U4_U6.U5 TRI-SNRNP-ASSOCIATED PROTEIN 2"/>
    <property type="match status" value="1"/>
</dbReference>
<dbReference type="GO" id="GO:0004843">
    <property type="term" value="F:cysteine-type deubiquitinase activity"/>
    <property type="evidence" value="ECO:0007669"/>
    <property type="project" value="InterPro"/>
</dbReference>
<dbReference type="Gene3D" id="3.30.40.10">
    <property type="entry name" value="Zinc/RING finger domain, C3HC4 (zinc finger)"/>
    <property type="match status" value="1"/>
</dbReference>
<proteinExistence type="predicted"/>
<dbReference type="InterPro" id="IPR013083">
    <property type="entry name" value="Znf_RING/FYVE/PHD"/>
</dbReference>
<keyword evidence="2" id="KW-0507">mRNA processing</keyword>
<evidence type="ECO:0000256" key="8">
    <source>
        <dbReference type="ARBA" id="ARBA00023242"/>
    </source>
</evidence>